<feature type="region of interest" description="Disordered" evidence="3">
    <location>
        <begin position="1715"/>
        <end position="1749"/>
    </location>
</feature>
<dbReference type="InterPro" id="IPR036812">
    <property type="entry name" value="NAD(P)_OxRdtase_dom_sf"/>
</dbReference>
<dbReference type="RefSeq" id="XP_062642418.1">
    <property type="nucleotide sequence ID" value="XM_062794994.1"/>
</dbReference>
<dbReference type="Pfam" id="PF00248">
    <property type="entry name" value="Aldo_ket_red"/>
    <property type="match status" value="1"/>
</dbReference>
<dbReference type="Gene3D" id="2.130.10.10">
    <property type="entry name" value="YVTN repeat-like/Quinoprotein amine dehydrogenase"/>
    <property type="match status" value="2"/>
</dbReference>
<gene>
    <name evidence="7" type="ORF">N657DRAFT_659477</name>
</gene>
<evidence type="ECO:0000256" key="2">
    <source>
        <dbReference type="ARBA" id="ARBA00023002"/>
    </source>
</evidence>
<dbReference type="InterPro" id="IPR020471">
    <property type="entry name" value="AKR"/>
</dbReference>
<dbReference type="Gene3D" id="3.40.50.1820">
    <property type="entry name" value="alpha/beta hydrolase"/>
    <property type="match status" value="1"/>
</dbReference>
<dbReference type="EMBL" id="MU853262">
    <property type="protein sequence ID" value="KAK4118645.1"/>
    <property type="molecule type" value="Genomic_DNA"/>
</dbReference>
<dbReference type="InterPro" id="IPR023210">
    <property type="entry name" value="NADP_OxRdtase_dom"/>
</dbReference>
<dbReference type="Pfam" id="PF24883">
    <property type="entry name" value="NPHP3_N"/>
    <property type="match status" value="1"/>
</dbReference>
<evidence type="ECO:0000259" key="4">
    <source>
        <dbReference type="Pfam" id="PF00248"/>
    </source>
</evidence>
<dbReference type="SUPFAM" id="SSF52540">
    <property type="entry name" value="P-loop containing nucleoside triphosphate hydrolases"/>
    <property type="match status" value="1"/>
</dbReference>
<evidence type="ECO:0000259" key="5">
    <source>
        <dbReference type="Pfam" id="PF12697"/>
    </source>
</evidence>
<dbReference type="InterPro" id="IPR029058">
    <property type="entry name" value="AB_hydrolase_fold"/>
</dbReference>
<dbReference type="InterPro" id="IPR000073">
    <property type="entry name" value="AB_hydrolase_1"/>
</dbReference>
<evidence type="ECO:0000313" key="8">
    <source>
        <dbReference type="Proteomes" id="UP001302602"/>
    </source>
</evidence>
<feature type="compositionally biased region" description="Low complexity" evidence="3">
    <location>
        <begin position="1716"/>
        <end position="1741"/>
    </location>
</feature>
<feature type="region of interest" description="Disordered" evidence="3">
    <location>
        <begin position="1551"/>
        <end position="1578"/>
    </location>
</feature>
<reference evidence="7" key="2">
    <citation type="submission" date="2023-05" db="EMBL/GenBank/DDBJ databases">
        <authorList>
            <consortium name="Lawrence Berkeley National Laboratory"/>
            <person name="Steindorff A."/>
            <person name="Hensen N."/>
            <person name="Bonometti L."/>
            <person name="Westerberg I."/>
            <person name="Brannstrom I.O."/>
            <person name="Guillou S."/>
            <person name="Cros-Aarteil S."/>
            <person name="Calhoun S."/>
            <person name="Haridas S."/>
            <person name="Kuo A."/>
            <person name="Mondo S."/>
            <person name="Pangilinan J."/>
            <person name="Riley R."/>
            <person name="Labutti K."/>
            <person name="Andreopoulos B."/>
            <person name="Lipzen A."/>
            <person name="Chen C."/>
            <person name="Yanf M."/>
            <person name="Daum C."/>
            <person name="Ng V."/>
            <person name="Clum A."/>
            <person name="Ohm R."/>
            <person name="Martin F."/>
            <person name="Silar P."/>
            <person name="Natvig D."/>
            <person name="Lalanne C."/>
            <person name="Gautier V."/>
            <person name="Ament-Velasquez S.L."/>
            <person name="Kruys A."/>
            <person name="Hutchinson M.I."/>
            <person name="Powell A.J."/>
            <person name="Barry K."/>
            <person name="Miller A.N."/>
            <person name="Grigoriev I.V."/>
            <person name="Debuchy R."/>
            <person name="Gladieux P."/>
            <person name="Thoren M.H."/>
            <person name="Johannesson H."/>
        </authorList>
    </citation>
    <scope>NUCLEOTIDE SEQUENCE</scope>
    <source>
        <strain evidence="7">CBS 731.68</strain>
    </source>
</reference>
<feature type="domain" description="AB hydrolase-1" evidence="5">
    <location>
        <begin position="295"/>
        <end position="432"/>
    </location>
</feature>
<accession>A0AAN6TR92</accession>
<dbReference type="SUPFAM" id="SSF50978">
    <property type="entry name" value="WD40 repeat-like"/>
    <property type="match status" value="1"/>
</dbReference>
<proteinExistence type="predicted"/>
<dbReference type="InterPro" id="IPR001680">
    <property type="entry name" value="WD40_rpt"/>
</dbReference>
<evidence type="ECO:0000256" key="1">
    <source>
        <dbReference type="ARBA" id="ARBA00022737"/>
    </source>
</evidence>
<keyword evidence="2" id="KW-0560">Oxidoreductase</keyword>
<dbReference type="Gene3D" id="3.20.20.100">
    <property type="entry name" value="NADP-dependent oxidoreductase domain"/>
    <property type="match status" value="1"/>
</dbReference>
<name>A0AAN6TR92_9PEZI</name>
<feature type="domain" description="NADP-dependent oxidoreductase" evidence="4">
    <location>
        <begin position="1"/>
        <end position="128"/>
    </location>
</feature>
<dbReference type="InterPro" id="IPR056884">
    <property type="entry name" value="NPHP3-like_N"/>
</dbReference>
<protein>
    <recommendedName>
        <fullName evidence="9">GPI inositol-deacylase</fullName>
    </recommendedName>
</protein>
<dbReference type="SUPFAM" id="SSF53474">
    <property type="entry name" value="alpha/beta-Hydrolases"/>
    <property type="match status" value="1"/>
</dbReference>
<reference evidence="7" key="1">
    <citation type="journal article" date="2023" name="Mol. Phylogenet. Evol.">
        <title>Genome-scale phylogeny and comparative genomics of the fungal order Sordariales.</title>
        <authorList>
            <person name="Hensen N."/>
            <person name="Bonometti L."/>
            <person name="Westerberg I."/>
            <person name="Brannstrom I.O."/>
            <person name="Guillou S."/>
            <person name="Cros-Aarteil S."/>
            <person name="Calhoun S."/>
            <person name="Haridas S."/>
            <person name="Kuo A."/>
            <person name="Mondo S."/>
            <person name="Pangilinan J."/>
            <person name="Riley R."/>
            <person name="LaButti K."/>
            <person name="Andreopoulos B."/>
            <person name="Lipzen A."/>
            <person name="Chen C."/>
            <person name="Yan M."/>
            <person name="Daum C."/>
            <person name="Ng V."/>
            <person name="Clum A."/>
            <person name="Steindorff A."/>
            <person name="Ohm R.A."/>
            <person name="Martin F."/>
            <person name="Silar P."/>
            <person name="Natvig D.O."/>
            <person name="Lalanne C."/>
            <person name="Gautier V."/>
            <person name="Ament-Velasquez S.L."/>
            <person name="Kruys A."/>
            <person name="Hutchinson M.I."/>
            <person name="Powell A.J."/>
            <person name="Barry K."/>
            <person name="Miller A.N."/>
            <person name="Grigoriev I.V."/>
            <person name="Debuchy R."/>
            <person name="Gladieux P."/>
            <person name="Hiltunen Thoren M."/>
            <person name="Johannesson H."/>
        </authorList>
    </citation>
    <scope>NUCLEOTIDE SEQUENCE</scope>
    <source>
        <strain evidence="7">CBS 731.68</strain>
    </source>
</reference>
<feature type="domain" description="Nephrocystin 3-like N-terminal" evidence="6">
    <location>
        <begin position="600"/>
        <end position="760"/>
    </location>
</feature>
<dbReference type="GeneID" id="87831763"/>
<dbReference type="GO" id="GO:0016491">
    <property type="term" value="F:oxidoreductase activity"/>
    <property type="evidence" value="ECO:0007669"/>
    <property type="project" value="UniProtKB-KW"/>
</dbReference>
<evidence type="ECO:0000259" key="6">
    <source>
        <dbReference type="Pfam" id="PF24883"/>
    </source>
</evidence>
<dbReference type="SUPFAM" id="SSF51430">
    <property type="entry name" value="NAD(P)-linked oxidoreductase"/>
    <property type="match status" value="1"/>
</dbReference>
<dbReference type="InterPro" id="IPR036322">
    <property type="entry name" value="WD40_repeat_dom_sf"/>
</dbReference>
<comment type="caution">
    <text evidence="7">The sequence shown here is derived from an EMBL/GenBank/DDBJ whole genome shotgun (WGS) entry which is preliminary data.</text>
</comment>
<evidence type="ECO:0000256" key="3">
    <source>
        <dbReference type="SAM" id="MobiDB-lite"/>
    </source>
</evidence>
<dbReference type="InterPro" id="IPR027417">
    <property type="entry name" value="P-loop_NTPase"/>
</dbReference>
<keyword evidence="8" id="KW-1185">Reference proteome</keyword>
<evidence type="ECO:0000313" key="7">
    <source>
        <dbReference type="EMBL" id="KAK4118645.1"/>
    </source>
</evidence>
<sequence>MENLVASGKARLSNFNILKTKRILEVAKIVPAVNQVEIHPFFPQKELHEFSAKHGILLMAHQPLGGRPVGVVRAHPDEPYPTEDSTVCTLRSDLQLASVCLSWAVQRGIPVVPKSVQEGHMKQNLELKRLPDGLFDEVNTVSSHRGPIRFLDPSLHIGFDIFDEEVDQPTSTERKDFKHAPSMQAPLGMRMPHPTRLRSSVSKLDSITPNLHILAEPKLYGFLAASSGRWIRPFAGLLSRSGTDKSLHRNFTRIDTASSSLSISVSSLDPDDEKGPLGLTTLYEPEPPREPLVDIVFIHGLGGGSRKTWSYSSQPHHYWPRSWLPADNDFLDVRVHTFGYKADWGERRDSILDIHDFAQSLLGALRNHPGIRRSGTRIIFVGHSMGGCVAKKAYILARQDPTAADLAARVQSIFFLATPHRGSDMASILENMLAMAWGKKPYVTDLTPNSSALTTINDAFRHFAPELRLWSFYETLPTKSAGTMSRIVVDRHSATLGYHNEEIAGLDADHRHVCKFDTPAEPNYRTLRNALLTAVDLIRAAAGTEQGPRLPGDKDDTSSTVTSKTRMSPAEATSRLRSFLGIRKPVESDVATLHVLKQPGSCEWFTSKTCFVSWRAGTAPGILWLVGRPAAGKSVLSAHVIEHLSATHVYCSYFICKHGKAGDSTLSDCFRSLAFQMAMQDDVVREAVLQLAQDDFTWDITDEITVWRRLFAGCIFRTPSLAQHFWVVDGVDECVNFNALFAQRLLVSLPKELRLFATSRNVEEIERGLAPLIPNRGYLYLLSDEDTAEDIRLFLTTGLMQLGRPETLEDRELMCEKIIQKSSGSFLWARLVFQEFENAWTMEAMNAVLREIPRGLSELYSRMLVLAKSILTWVVLACRPLTVEELRCANATKVIPDLYRVQVIHDTAREFLLTESFGLAISIHKQQNHTRLASLLLRYLSGDVLKPLPATSQPISGRLRGFSKLAYAGTFFSEHLMDDLANFLLANNVLSWIERIARTGDLTAISRTAINLREYYGRRMKYVPPTDRSMQLVDGWVTDLIRVAAKFRAALLDCPSSIHSLIPPLCPSESIISRTFGRNPRPSPASSNLHVEGLLPGSWDDCLIRMDFQNGQTTALGCGDRFFAIGLSTGQISLYDPTSLQVVRRCDHLERVNVLEFSPEDLLLASCGPKRLVIWDIKSGTSLHAFSLSLDEVLCAFRSCELIKWNLGTEETESISWLDVRNYGPSEGYPPMSDIIPPDPPSRVSFMTTPDGVLLAVGYRVHPVLIWNALDMQLLGTCKPDVPNNGINAMAFNPNPEIPALLVSFQDGSLCVFNYLTMELQVSKPDVYASSVACSSDGRTVAIGSHEGVIEVFEFDQAHNGATITLTIIYRSNHPLDEAIRRVGFVADGLRFVDLRGRQGRVWAPAAVFHTGVDPNITSLPILSANGNFVVAGKSNGDVVLFSAADAKDIGVLYQHPHGASVVSVAIVESRNRVISADDGSRILVVDLEVPLSQVTAASCLRKPMIVLDHRFGGAAARVLAHLAGDRVLVSGRYSDELWKIPSGELAPAISSFPPRPVSPAQGASTSTDDRTMRAGPRSVFPHPTCPEWFVIVVRDVARIYSWDDFTELTSPEGIRLLKEPIDANRTPSSPPVPNISWEHATTTYHVGHNFVVERFQPSPSVPPRVYLWPATELDPSSHSVSPAVLQVLRVSGPSTLLILDFKLWVCSVELQSIASTPRTPPSSGSNSSLTSSSRWSAQSSKATAREPTAHARRHFFALSEWRTGNGELRCAVAVNPPVPGRGGSKPSDLVVFAAGPRLVVVHGGLGFSESVVAAGAMDGRGAGQELWKVVSGSMHRRSSNW</sequence>
<dbReference type="Proteomes" id="UP001302602">
    <property type="component" value="Unassembled WGS sequence"/>
</dbReference>
<dbReference type="SMART" id="SM00320">
    <property type="entry name" value="WD40"/>
    <property type="match status" value="4"/>
</dbReference>
<evidence type="ECO:0008006" key="9">
    <source>
        <dbReference type="Google" id="ProtNLM"/>
    </source>
</evidence>
<dbReference type="PRINTS" id="PR00069">
    <property type="entry name" value="ALDKETRDTASE"/>
</dbReference>
<dbReference type="InterPro" id="IPR015943">
    <property type="entry name" value="WD40/YVTN_repeat-like_dom_sf"/>
</dbReference>
<dbReference type="Pfam" id="PF12697">
    <property type="entry name" value="Abhydrolase_6"/>
    <property type="match status" value="1"/>
</dbReference>
<organism evidence="7 8">
    <name type="scientific">Parathielavia appendiculata</name>
    <dbReference type="NCBI Taxonomy" id="2587402"/>
    <lineage>
        <taxon>Eukaryota</taxon>
        <taxon>Fungi</taxon>
        <taxon>Dikarya</taxon>
        <taxon>Ascomycota</taxon>
        <taxon>Pezizomycotina</taxon>
        <taxon>Sordariomycetes</taxon>
        <taxon>Sordariomycetidae</taxon>
        <taxon>Sordariales</taxon>
        <taxon>Chaetomiaceae</taxon>
        <taxon>Parathielavia</taxon>
    </lineage>
</organism>
<dbReference type="PANTHER" id="PTHR10039:SF16">
    <property type="entry name" value="GPI INOSITOL-DEACYLASE"/>
    <property type="match status" value="1"/>
</dbReference>
<feature type="region of interest" description="Disordered" evidence="3">
    <location>
        <begin position="543"/>
        <end position="570"/>
    </location>
</feature>
<keyword evidence="1" id="KW-0677">Repeat</keyword>
<dbReference type="PANTHER" id="PTHR10039">
    <property type="entry name" value="AMELOGENIN"/>
    <property type="match status" value="1"/>
</dbReference>